<reference evidence="1" key="1">
    <citation type="journal article" date="2014" name="Genome Announc.">
        <title>Draft Genome Sequences of Marine Flavobacterium Nonlabens Strains NR17, NR24, NR27, NR32, NR33, and Ara13.</title>
        <authorList>
            <person name="Nakanishi M."/>
            <person name="Meirelles P."/>
            <person name="Suzuki R."/>
            <person name="Takatani N."/>
            <person name="Mino S."/>
            <person name="Suda W."/>
            <person name="Oshima K."/>
            <person name="Hattori M."/>
            <person name="Ohkuma M."/>
            <person name="Hosokawa M."/>
            <person name="Miyashita K."/>
            <person name="Thompson F.L."/>
            <person name="Niwa A."/>
            <person name="Sawabe T."/>
            <person name="Sawabe T."/>
        </authorList>
    </citation>
    <scope>NUCLEOTIDE SEQUENCE [LARGE SCALE GENOMIC DNA]</scope>
    <source>
        <strain evidence="1">JCM 19294</strain>
    </source>
</reference>
<comment type="caution">
    <text evidence="1">The sequence shown here is derived from an EMBL/GenBank/DDBJ whole genome shotgun (WGS) entry which is preliminary data.</text>
</comment>
<dbReference type="EMBL" id="BBML01000002">
    <property type="protein sequence ID" value="GAK96410.1"/>
    <property type="molecule type" value="Genomic_DNA"/>
</dbReference>
<accession>A0A2S7T3I1</accession>
<dbReference type="Proteomes" id="UP000029221">
    <property type="component" value="Unassembled WGS sequence"/>
</dbReference>
<sequence>MKKIIFLLAIVCSVSAYSQQTITAEQQEVSAQTHIRVKEFNKKIETKVQLIVDAVKLDEKKVSELREIVRDRESMVIRIEREAQRGETNDLQGTLNDVQSNYEKRLKEVLGTEKYNLLKSKQSPK</sequence>
<gene>
    <name evidence="1" type="ORF">JCM19294_1923</name>
</gene>
<accession>A0A090Q039</accession>
<keyword evidence="2" id="KW-1185">Reference proteome</keyword>
<proteinExistence type="predicted"/>
<dbReference type="RefSeq" id="WP_042277696.1">
    <property type="nucleotide sequence ID" value="NZ_BBML01000002.1"/>
</dbReference>
<organism evidence="1 2">
    <name type="scientific">Nonlabens tegetincola</name>
    <dbReference type="NCBI Taxonomy" id="323273"/>
    <lineage>
        <taxon>Bacteria</taxon>
        <taxon>Pseudomonadati</taxon>
        <taxon>Bacteroidota</taxon>
        <taxon>Flavobacteriia</taxon>
        <taxon>Flavobacteriales</taxon>
        <taxon>Flavobacteriaceae</taxon>
        <taxon>Nonlabens</taxon>
    </lineage>
</organism>
<evidence type="ECO:0000313" key="1">
    <source>
        <dbReference type="EMBL" id="GAK96410.1"/>
    </source>
</evidence>
<protein>
    <submittedName>
        <fullName evidence="1">Uncharacterized protein</fullName>
    </submittedName>
</protein>
<dbReference type="AlphaFoldDB" id="A0A090Q039"/>
<name>A0A090Q039_9FLAO</name>
<dbReference type="eggNOG" id="ENOG5030ZHC">
    <property type="taxonomic scope" value="Bacteria"/>
</dbReference>
<evidence type="ECO:0000313" key="2">
    <source>
        <dbReference type="Proteomes" id="UP000029221"/>
    </source>
</evidence>